<gene>
    <name evidence="2" type="ORF">AV926_12490</name>
</gene>
<accession>A0A163XQ76</accession>
<proteinExistence type="predicted"/>
<keyword evidence="3" id="KW-1185">Reference proteome</keyword>
<dbReference type="PROSITE" id="PS51257">
    <property type="entry name" value="PROKAR_LIPOPROTEIN"/>
    <property type="match status" value="1"/>
</dbReference>
<feature type="transmembrane region" description="Helical" evidence="1">
    <location>
        <begin position="49"/>
        <end position="68"/>
    </location>
</feature>
<evidence type="ECO:0000313" key="2">
    <source>
        <dbReference type="EMBL" id="KZE78267.1"/>
    </source>
</evidence>
<keyword evidence="1" id="KW-0472">Membrane</keyword>
<sequence length="71" mass="8630">MFKNKFQQKSLVQRFLFVFGLCFFLLYLGLGCMFLFWDSMPIALEYTHRMLFGGLLIVYGIFRFIRLWNQD</sequence>
<keyword evidence="1" id="KW-1133">Transmembrane helix</keyword>
<dbReference type="OrthoDB" id="1376970at2"/>
<evidence type="ECO:0000313" key="3">
    <source>
        <dbReference type="Proteomes" id="UP000076630"/>
    </source>
</evidence>
<evidence type="ECO:0000256" key="1">
    <source>
        <dbReference type="SAM" id="Phobius"/>
    </source>
</evidence>
<comment type="caution">
    <text evidence="2">The sequence shown here is derived from an EMBL/GenBank/DDBJ whole genome shotgun (WGS) entry which is preliminary data.</text>
</comment>
<reference evidence="2 3" key="1">
    <citation type="submission" date="2016-01" db="EMBL/GenBank/DDBJ databases">
        <title>Whole genome sequencing of Myroides marinus L41.</title>
        <authorList>
            <person name="Hong K.W."/>
        </authorList>
    </citation>
    <scope>NUCLEOTIDE SEQUENCE [LARGE SCALE GENOMIC DNA]</scope>
    <source>
        <strain evidence="2 3">L41</strain>
    </source>
</reference>
<dbReference type="AlphaFoldDB" id="A0A163XQ76"/>
<feature type="transmembrane region" description="Helical" evidence="1">
    <location>
        <begin position="12"/>
        <end position="37"/>
    </location>
</feature>
<keyword evidence="1" id="KW-0812">Transmembrane</keyword>
<organism evidence="2 3">
    <name type="scientific">Myroides marinus</name>
    <dbReference type="NCBI Taxonomy" id="703342"/>
    <lineage>
        <taxon>Bacteria</taxon>
        <taxon>Pseudomonadati</taxon>
        <taxon>Bacteroidota</taxon>
        <taxon>Flavobacteriia</taxon>
        <taxon>Flavobacteriales</taxon>
        <taxon>Flavobacteriaceae</taxon>
        <taxon>Myroides</taxon>
    </lineage>
</organism>
<protein>
    <submittedName>
        <fullName evidence="2">Uncharacterized protein</fullName>
    </submittedName>
</protein>
<dbReference type="EMBL" id="LQNU01000065">
    <property type="protein sequence ID" value="KZE78267.1"/>
    <property type="molecule type" value="Genomic_DNA"/>
</dbReference>
<name>A0A163XQ76_9FLAO</name>
<dbReference type="Proteomes" id="UP000076630">
    <property type="component" value="Unassembled WGS sequence"/>
</dbReference>